<dbReference type="GO" id="GO:0051536">
    <property type="term" value="F:iron-sulfur cluster binding"/>
    <property type="evidence" value="ECO:0007669"/>
    <property type="project" value="InterPro"/>
</dbReference>
<dbReference type="GO" id="GO:0005506">
    <property type="term" value="F:iron ion binding"/>
    <property type="evidence" value="ECO:0007669"/>
    <property type="project" value="InterPro"/>
</dbReference>
<accession>A0A370CIW4</accession>
<dbReference type="SUPFAM" id="SSF82649">
    <property type="entry name" value="SufE/NifU"/>
    <property type="match status" value="1"/>
</dbReference>
<evidence type="ECO:0000313" key="3">
    <source>
        <dbReference type="EMBL" id="RDH40799.1"/>
    </source>
</evidence>
<comment type="caution">
    <text evidence="3">The sequence shown here is derived from an EMBL/GenBank/DDBJ whole genome shotgun (WGS) entry which is preliminary data.</text>
</comment>
<dbReference type="InterPro" id="IPR002871">
    <property type="entry name" value="NIF_FeS_clus_asmbl_NifU_N"/>
</dbReference>
<evidence type="ECO:0000313" key="4">
    <source>
        <dbReference type="Proteomes" id="UP000226429"/>
    </source>
</evidence>
<organism evidence="3 4">
    <name type="scientific">Candidatus Aquirickettsiella gammari</name>
    <dbReference type="NCBI Taxonomy" id="2016198"/>
    <lineage>
        <taxon>Bacteria</taxon>
        <taxon>Pseudomonadati</taxon>
        <taxon>Pseudomonadota</taxon>
        <taxon>Gammaproteobacteria</taxon>
        <taxon>Legionellales</taxon>
        <taxon>Coxiellaceae</taxon>
        <taxon>Candidatus Aquirickettsiella</taxon>
    </lineage>
</organism>
<dbReference type="CDD" id="cd06664">
    <property type="entry name" value="IscU_like"/>
    <property type="match status" value="1"/>
</dbReference>
<dbReference type="EMBL" id="NMOS02000004">
    <property type="protein sequence ID" value="RDH40799.1"/>
    <property type="molecule type" value="Genomic_DNA"/>
</dbReference>
<dbReference type="PANTHER" id="PTHR10093">
    <property type="entry name" value="IRON-SULFUR CLUSTER ASSEMBLY ENZYME NIFU HOMOLOG"/>
    <property type="match status" value="1"/>
</dbReference>
<dbReference type="Gene3D" id="3.90.1010.10">
    <property type="match status" value="1"/>
</dbReference>
<proteinExistence type="inferred from homology"/>
<comment type="similarity">
    <text evidence="1">Belongs to the NifU family.</text>
</comment>
<feature type="domain" description="NIF system FeS cluster assembly NifU N-terminal" evidence="2">
    <location>
        <begin position="9"/>
        <end position="129"/>
    </location>
</feature>
<dbReference type="AlphaFoldDB" id="A0A370CIW4"/>
<evidence type="ECO:0000256" key="1">
    <source>
        <dbReference type="ARBA" id="ARBA00006420"/>
    </source>
</evidence>
<evidence type="ECO:0000259" key="2">
    <source>
        <dbReference type="Pfam" id="PF01592"/>
    </source>
</evidence>
<dbReference type="NCBIfam" id="TIGR01994">
    <property type="entry name" value="SUF_scaf_2"/>
    <property type="match status" value="1"/>
</dbReference>
<keyword evidence="4" id="KW-1185">Reference proteome</keyword>
<gene>
    <name evidence="3" type="ORF">CFE62_002415</name>
</gene>
<dbReference type="Proteomes" id="UP000226429">
    <property type="component" value="Unassembled WGS sequence"/>
</dbReference>
<reference evidence="3 4" key="2">
    <citation type="journal article" date="2018" name="J. Invertebr. Pathol.">
        <title>'Candidatus Aquirickettsiella gammari' (Gammaproteobacteria: Legionellales: Coxiellaceae): A bacterial pathogen of the freshwater crustacean Gammarus fossarum (Malacostraca: Amphipoda).</title>
        <authorList>
            <person name="Bojko J."/>
            <person name="Dunn A.M."/>
            <person name="Stebbing P.D."/>
            <person name="van Aerle R."/>
            <person name="Bacela-Spychalska K."/>
            <person name="Bean T.P."/>
            <person name="Urrutia A."/>
            <person name="Stentiford G.D."/>
        </authorList>
    </citation>
    <scope>NUCLEOTIDE SEQUENCE [LARGE SCALE GENOMIC DNA]</scope>
    <source>
        <strain evidence="3">RA15029</strain>
    </source>
</reference>
<reference evidence="3 4" key="1">
    <citation type="journal article" date="2017" name="Int. J. Syst. Evol. Microbiol.">
        <title>Aquarickettsiella crustaci n. gen. n. sp. (Gammaproteobacteria: Legionellales: Coxiellaceae); a bacterial pathogen of the freshwater crustacean: Gammarus fossarum (Malacostraca: Amphipoda).</title>
        <authorList>
            <person name="Bojko J."/>
            <person name="Dunn A.M."/>
            <person name="Stebbing P.D."/>
            <person name="Van Aerle R."/>
            <person name="Bacela-Spychalska K."/>
            <person name="Bean T.P."/>
            <person name="Stentiford G.D."/>
        </authorList>
    </citation>
    <scope>NUCLEOTIDE SEQUENCE [LARGE SCALE GENOMIC DNA]</scope>
    <source>
        <strain evidence="3">RA15029</strain>
    </source>
</reference>
<dbReference type="FunFam" id="3.90.1010.10:FF:000002">
    <property type="entry name" value="Iron-sulfur cluster assembly scaffold protein NifU"/>
    <property type="match status" value="1"/>
</dbReference>
<name>A0A370CIW4_9COXI</name>
<protein>
    <submittedName>
        <fullName evidence="3">SUF system NifU family Fe-S cluster assembly protein</fullName>
    </submittedName>
</protein>
<sequence>MMSNLRELYQEMILDHGRCPRHFHTMPQANRQAQGFNQLCGDSLTLYLQVEDQKISAISFKGSGCAISIASASLMSEILQGKTVREAEALFRIFHQLLTREIPSPEKIEHLEKLAVFSGVRAYPVRVKCATLAWHTLLAALQQKNEIVSTED</sequence>
<dbReference type="GO" id="GO:0016226">
    <property type="term" value="P:iron-sulfur cluster assembly"/>
    <property type="evidence" value="ECO:0007669"/>
    <property type="project" value="InterPro"/>
</dbReference>
<dbReference type="Pfam" id="PF01592">
    <property type="entry name" value="NifU_N"/>
    <property type="match status" value="1"/>
</dbReference>